<protein>
    <submittedName>
        <fullName evidence="1">DUF2508 domain-containing protein</fullName>
    </submittedName>
</protein>
<dbReference type="EMBL" id="PIOC01000033">
    <property type="protein sequence ID" value="RDW15278.1"/>
    <property type="molecule type" value="Genomic_DNA"/>
</dbReference>
<reference evidence="2" key="1">
    <citation type="submission" date="2017-11" db="EMBL/GenBank/DDBJ databases">
        <authorList>
            <person name="Zhu W."/>
        </authorList>
    </citation>
    <scope>NUCLEOTIDE SEQUENCE [LARGE SCALE GENOMIC DNA]</scope>
    <source>
        <strain evidence="2">CAU 1183</strain>
    </source>
</reference>
<organism evidence="1 2">
    <name type="scientific">Oceanobacillus arenosus</name>
    <dbReference type="NCBI Taxonomy" id="1229153"/>
    <lineage>
        <taxon>Bacteria</taxon>
        <taxon>Bacillati</taxon>
        <taxon>Bacillota</taxon>
        <taxon>Bacilli</taxon>
        <taxon>Bacillales</taxon>
        <taxon>Bacillaceae</taxon>
        <taxon>Oceanobacillus</taxon>
    </lineage>
</organism>
<dbReference type="InterPro" id="IPR019644">
    <property type="entry name" value="DUF2508"/>
</dbReference>
<comment type="caution">
    <text evidence="1">The sequence shown here is derived from an EMBL/GenBank/DDBJ whole genome shotgun (WGS) entry which is preliminary data.</text>
</comment>
<evidence type="ECO:0000313" key="2">
    <source>
        <dbReference type="Proteomes" id="UP000257143"/>
    </source>
</evidence>
<sequence>MARKKIKKKDVDGELLDAIAMLEKEWKHIESIFEMSIEPTQSGLQSVKLAQAKYLFLLREARYRRVSAFRTQQ</sequence>
<dbReference type="RefSeq" id="WP_115775034.1">
    <property type="nucleotide sequence ID" value="NZ_PIOC01000033.1"/>
</dbReference>
<proteinExistence type="predicted"/>
<accession>A0A3D8PJ80</accession>
<keyword evidence="2" id="KW-1185">Reference proteome</keyword>
<gene>
    <name evidence="1" type="ORF">CWR48_19850</name>
</gene>
<dbReference type="Proteomes" id="UP000257143">
    <property type="component" value="Unassembled WGS sequence"/>
</dbReference>
<dbReference type="AlphaFoldDB" id="A0A3D8PJ80"/>
<evidence type="ECO:0000313" key="1">
    <source>
        <dbReference type="EMBL" id="RDW15278.1"/>
    </source>
</evidence>
<name>A0A3D8PJ80_9BACI</name>
<dbReference type="OrthoDB" id="2166610at2"/>
<dbReference type="Pfam" id="PF10704">
    <property type="entry name" value="DUF2508"/>
    <property type="match status" value="1"/>
</dbReference>